<dbReference type="PANTHER" id="PTHR36844">
    <property type="entry name" value="PROTEASE PRSW"/>
    <property type="match status" value="1"/>
</dbReference>
<evidence type="ECO:0000256" key="1">
    <source>
        <dbReference type="SAM" id="Phobius"/>
    </source>
</evidence>
<feature type="transmembrane region" description="Helical" evidence="1">
    <location>
        <begin position="330"/>
        <end position="352"/>
    </location>
</feature>
<protein>
    <recommendedName>
        <fullName evidence="4">Protease PrsW</fullName>
    </recommendedName>
</protein>
<keyword evidence="1" id="KW-0472">Membrane</keyword>
<dbReference type="EMBL" id="CP036339">
    <property type="protein sequence ID" value="QDT75364.1"/>
    <property type="molecule type" value="Genomic_DNA"/>
</dbReference>
<keyword evidence="1" id="KW-0812">Transmembrane</keyword>
<feature type="transmembrane region" description="Helical" evidence="1">
    <location>
        <begin position="358"/>
        <end position="374"/>
    </location>
</feature>
<accession>A0A517U412</accession>
<gene>
    <name evidence="2" type="ORF">I41_45740</name>
</gene>
<dbReference type="InterPro" id="IPR026898">
    <property type="entry name" value="PrsW"/>
</dbReference>
<dbReference type="RefSeq" id="WP_145435025.1">
    <property type="nucleotide sequence ID" value="NZ_CP036339.1"/>
</dbReference>
<dbReference type="PANTHER" id="PTHR36844:SF1">
    <property type="entry name" value="PROTEASE PRSW"/>
    <property type="match status" value="1"/>
</dbReference>
<name>A0A517U412_9BACT</name>
<feature type="transmembrane region" description="Helical" evidence="1">
    <location>
        <begin position="293"/>
        <end position="309"/>
    </location>
</feature>
<reference evidence="2 3" key="1">
    <citation type="submission" date="2019-02" db="EMBL/GenBank/DDBJ databases">
        <title>Deep-cultivation of Planctomycetes and their phenomic and genomic characterization uncovers novel biology.</title>
        <authorList>
            <person name="Wiegand S."/>
            <person name="Jogler M."/>
            <person name="Boedeker C."/>
            <person name="Pinto D."/>
            <person name="Vollmers J."/>
            <person name="Rivas-Marin E."/>
            <person name="Kohn T."/>
            <person name="Peeters S.H."/>
            <person name="Heuer A."/>
            <person name="Rast P."/>
            <person name="Oberbeckmann S."/>
            <person name="Bunk B."/>
            <person name="Jeske O."/>
            <person name="Meyerdierks A."/>
            <person name="Storesund J.E."/>
            <person name="Kallscheuer N."/>
            <person name="Luecker S."/>
            <person name="Lage O.M."/>
            <person name="Pohl T."/>
            <person name="Merkel B.J."/>
            <person name="Hornburger P."/>
            <person name="Mueller R.-W."/>
            <person name="Bruemmer F."/>
            <person name="Labrenz M."/>
            <person name="Spormann A.M."/>
            <person name="Op den Camp H."/>
            <person name="Overmann J."/>
            <person name="Amann R."/>
            <person name="Jetten M.S.M."/>
            <person name="Mascher T."/>
            <person name="Medema M.H."/>
            <person name="Devos D.P."/>
            <person name="Kaster A.-K."/>
            <person name="Ovreas L."/>
            <person name="Rohde M."/>
            <person name="Galperin M.Y."/>
            <person name="Jogler C."/>
        </authorList>
    </citation>
    <scope>NUCLEOTIDE SEQUENCE [LARGE SCALE GENOMIC DNA]</scope>
    <source>
        <strain evidence="2 3">I41</strain>
    </source>
</reference>
<proteinExistence type="predicted"/>
<evidence type="ECO:0000313" key="2">
    <source>
        <dbReference type="EMBL" id="QDT75364.1"/>
    </source>
</evidence>
<feature type="transmembrane region" description="Helical" evidence="1">
    <location>
        <begin position="235"/>
        <end position="254"/>
    </location>
</feature>
<dbReference type="AlphaFoldDB" id="A0A517U412"/>
<feature type="transmembrane region" description="Helical" evidence="1">
    <location>
        <begin position="126"/>
        <end position="151"/>
    </location>
</feature>
<evidence type="ECO:0008006" key="4">
    <source>
        <dbReference type="Google" id="ProtNLM"/>
    </source>
</evidence>
<feature type="transmembrane region" description="Helical" evidence="1">
    <location>
        <begin position="20"/>
        <end position="38"/>
    </location>
</feature>
<evidence type="ECO:0000313" key="3">
    <source>
        <dbReference type="Proteomes" id="UP000317909"/>
    </source>
</evidence>
<dbReference type="KEGG" id="llh:I41_45740"/>
<dbReference type="Pfam" id="PF13367">
    <property type="entry name" value="PrsW-protease"/>
    <property type="match status" value="1"/>
</dbReference>
<feature type="transmembrane region" description="Helical" evidence="1">
    <location>
        <begin position="97"/>
        <end position="114"/>
    </location>
</feature>
<dbReference type="Proteomes" id="UP000317909">
    <property type="component" value="Chromosome"/>
</dbReference>
<feature type="transmembrane region" description="Helical" evidence="1">
    <location>
        <begin position="266"/>
        <end position="287"/>
    </location>
</feature>
<sequence length="384" mass="42133">MGERVWRNYLRTKTRNPRFLWQMVIGILAAGVVIGLAVDGLVPAWMQLESASEVEDDFSGDPDFVAGEHRQQLANEGRWGELFMAIPAAMVRGWRQAGPTALGILTGACWFLFLQQSIQVRRRTDYRGWGLGVAVALGVLSVWPTLFLIYWQERVWGLAESVELAAGIRENVLGVGLREEFAKLLCFLPLLPLVVLKRDELAALLLAGGVGLGFGVEENIGYVSGSVATATLGRMLVTAPFHMAMTGLIGLAAYRACLWPRQCIPQFIATFGVVFIAHGLYDAVAIVPALQELSIFATIIFVLCIYQFFRELRPLQSSPPVKSTISPTAIFLFCVSTVAAATFVYLCAAIGWQLAADVLMTGIASYAVMVYLFLREMPETMVTV</sequence>
<dbReference type="GO" id="GO:0008233">
    <property type="term" value="F:peptidase activity"/>
    <property type="evidence" value="ECO:0007669"/>
    <property type="project" value="InterPro"/>
</dbReference>
<keyword evidence="1" id="KW-1133">Transmembrane helix</keyword>
<organism evidence="2 3">
    <name type="scientific">Lacipirellula limnantheis</name>
    <dbReference type="NCBI Taxonomy" id="2528024"/>
    <lineage>
        <taxon>Bacteria</taxon>
        <taxon>Pseudomonadati</taxon>
        <taxon>Planctomycetota</taxon>
        <taxon>Planctomycetia</taxon>
        <taxon>Pirellulales</taxon>
        <taxon>Lacipirellulaceae</taxon>
        <taxon>Lacipirellula</taxon>
    </lineage>
</organism>
<keyword evidence="3" id="KW-1185">Reference proteome</keyword>
<dbReference type="OrthoDB" id="243071at2"/>